<feature type="domain" description="Death" evidence="2">
    <location>
        <begin position="11"/>
        <end position="94"/>
    </location>
</feature>
<keyword evidence="1" id="KW-0472">Membrane</keyword>
<proteinExistence type="predicted"/>
<keyword evidence="1" id="KW-0812">Transmembrane</keyword>
<dbReference type="Proteomes" id="UP001174909">
    <property type="component" value="Unassembled WGS sequence"/>
</dbReference>
<accession>A0AA35S5N0</accession>
<reference evidence="3" key="1">
    <citation type="submission" date="2023-03" db="EMBL/GenBank/DDBJ databases">
        <authorList>
            <person name="Steffen K."/>
            <person name="Cardenas P."/>
        </authorList>
    </citation>
    <scope>NUCLEOTIDE SEQUENCE</scope>
</reference>
<evidence type="ECO:0000313" key="4">
    <source>
        <dbReference type="Proteomes" id="UP001174909"/>
    </source>
</evidence>
<organism evidence="3 4">
    <name type="scientific">Geodia barretti</name>
    <name type="common">Barrett's horny sponge</name>
    <dbReference type="NCBI Taxonomy" id="519541"/>
    <lineage>
        <taxon>Eukaryota</taxon>
        <taxon>Metazoa</taxon>
        <taxon>Porifera</taxon>
        <taxon>Demospongiae</taxon>
        <taxon>Heteroscleromorpha</taxon>
        <taxon>Tetractinellida</taxon>
        <taxon>Astrophorina</taxon>
        <taxon>Geodiidae</taxon>
        <taxon>Geodia</taxon>
    </lineage>
</organism>
<keyword evidence="1" id="KW-1133">Transmembrane helix</keyword>
<evidence type="ECO:0000256" key="1">
    <source>
        <dbReference type="SAM" id="Phobius"/>
    </source>
</evidence>
<dbReference type="InterPro" id="IPR011029">
    <property type="entry name" value="DEATH-like_dom_sf"/>
</dbReference>
<evidence type="ECO:0000259" key="2">
    <source>
        <dbReference type="PROSITE" id="PS50017"/>
    </source>
</evidence>
<name>A0AA35S5N0_GEOBA</name>
<gene>
    <name evidence="3" type="ORF">GBAR_LOCUS13151</name>
</gene>
<dbReference type="SUPFAM" id="SSF47986">
    <property type="entry name" value="DEATH domain"/>
    <property type="match status" value="1"/>
</dbReference>
<comment type="caution">
    <text evidence="3">The sequence shown here is derived from an EMBL/GenBank/DDBJ whole genome shotgun (WGS) entry which is preliminary data.</text>
</comment>
<dbReference type="AlphaFoldDB" id="A0AA35S5N0"/>
<keyword evidence="4" id="KW-1185">Reference proteome</keyword>
<dbReference type="InterPro" id="IPR000488">
    <property type="entry name" value="Death_dom"/>
</dbReference>
<dbReference type="PROSITE" id="PS50017">
    <property type="entry name" value="DEATH_DOMAIN"/>
    <property type="match status" value="1"/>
</dbReference>
<feature type="transmembrane region" description="Helical" evidence="1">
    <location>
        <begin position="194"/>
        <end position="227"/>
    </location>
</feature>
<dbReference type="GO" id="GO:0007165">
    <property type="term" value="P:signal transduction"/>
    <property type="evidence" value="ECO:0007669"/>
    <property type="project" value="InterPro"/>
</dbReference>
<dbReference type="CDD" id="cd01670">
    <property type="entry name" value="Death"/>
    <property type="match status" value="1"/>
</dbReference>
<dbReference type="Pfam" id="PF00531">
    <property type="entry name" value="Death"/>
    <property type="match status" value="1"/>
</dbReference>
<sequence length="240" mass="26764">MAEALLDSVVTDRDIAIIAQEYLTKWEEISPFLKLKNVTDENIRRTPGGYQEQKKALLREWKRLHSSNATFRVLIRAAEEANNMMLADELRCMLENNNIERVYRADSNGSSGRDKTDCVFTEGHTGSGGIIQADSAANEAGTVRLREQYSSLEESSLSQSGDRVGGIIESDESGYFNNVPGEHGVISVLTILHYPVWCFFLVICFSLIVACISYYFIGLIAATAIFFHLANAYSAVQEIF</sequence>
<dbReference type="EMBL" id="CASHTH010001948">
    <property type="protein sequence ID" value="CAI8022371.1"/>
    <property type="molecule type" value="Genomic_DNA"/>
</dbReference>
<evidence type="ECO:0000313" key="3">
    <source>
        <dbReference type="EMBL" id="CAI8022371.1"/>
    </source>
</evidence>
<dbReference type="Gene3D" id="1.10.533.10">
    <property type="entry name" value="Death Domain, Fas"/>
    <property type="match status" value="1"/>
</dbReference>
<protein>
    <recommendedName>
        <fullName evidence="2">Death domain-containing protein</fullName>
    </recommendedName>
</protein>